<dbReference type="PROSITE" id="PS51273">
    <property type="entry name" value="GATASE_TYPE_1"/>
    <property type="match status" value="1"/>
</dbReference>
<name>A0A1I4QM75_9HYPH</name>
<dbReference type="AlphaFoldDB" id="A0A1I4QM75"/>
<dbReference type="CDD" id="cd01743">
    <property type="entry name" value="GATase1_Anthranilate_Synthase"/>
    <property type="match status" value="1"/>
</dbReference>
<sequence>MIVVLDNYDSFVGNVARYLLELGEEVSVLRNNAVDLDDLAGLDMEALVVSPGPCGPREAGVSTDAVRLFSGRLPILGICLGHQCIGAAFGAAIVPTREPMHGRSSLITHGGTGLFAGLPDPLTVGRYHSLAVNVLPATPLRVTAWTNGGDVMAIEHVEHPTFGVQFHPESVLTERGYQIFANFLSHLPGRDGRRMTAPLSPF</sequence>
<proteinExistence type="predicted"/>
<keyword evidence="1" id="KW-0315">Glutamine amidotransferase</keyword>
<dbReference type="InterPro" id="IPR017926">
    <property type="entry name" value="GATASE"/>
</dbReference>
<dbReference type="GO" id="GO:0005829">
    <property type="term" value="C:cytosol"/>
    <property type="evidence" value="ECO:0007669"/>
    <property type="project" value="TreeGrafter"/>
</dbReference>
<gene>
    <name evidence="3" type="ORF">CXZ10_04140</name>
</gene>
<accession>A0A1I4QM75</accession>
<dbReference type="PRINTS" id="PR00096">
    <property type="entry name" value="GATASE"/>
</dbReference>
<reference evidence="3 4" key="1">
    <citation type="submission" date="2017-12" db="EMBL/GenBank/DDBJ databases">
        <title>Anaerobic carbon monoxide metabolism by Pleomorphomonas carboxyditropha sp. nov., a new mesophilic hydrogenogenic carboxidotroph.</title>
        <authorList>
            <person name="Esquivel-Elizondo S."/>
            <person name="Krajmalnik-Brown R."/>
        </authorList>
    </citation>
    <scope>NUCLEOTIDE SEQUENCE [LARGE SCALE GENOMIC DNA]</scope>
    <source>
        <strain evidence="3 4">R5-392</strain>
    </source>
</reference>
<evidence type="ECO:0000313" key="4">
    <source>
        <dbReference type="Proteomes" id="UP000233491"/>
    </source>
</evidence>
<dbReference type="PANTHER" id="PTHR43418">
    <property type="entry name" value="MULTIFUNCTIONAL TRYPTOPHAN BIOSYNTHESIS PROTEIN-RELATED"/>
    <property type="match status" value="1"/>
</dbReference>
<comment type="caution">
    <text evidence="3">The sequence shown here is derived from an EMBL/GenBank/DDBJ whole genome shotgun (WGS) entry which is preliminary data.</text>
</comment>
<evidence type="ECO:0000313" key="3">
    <source>
        <dbReference type="EMBL" id="PKR90563.1"/>
    </source>
</evidence>
<dbReference type="OrthoDB" id="9803598at2"/>
<dbReference type="PANTHER" id="PTHR43418:SF4">
    <property type="entry name" value="MULTIFUNCTIONAL TRYPTOPHAN BIOSYNTHESIS PROTEIN"/>
    <property type="match status" value="1"/>
</dbReference>
<dbReference type="Proteomes" id="UP000233491">
    <property type="component" value="Unassembled WGS sequence"/>
</dbReference>
<dbReference type="EMBL" id="PJNW01000002">
    <property type="protein sequence ID" value="PKR90563.1"/>
    <property type="molecule type" value="Genomic_DNA"/>
</dbReference>
<dbReference type="InterPro" id="IPR006221">
    <property type="entry name" value="TrpG/PapA_dom"/>
</dbReference>
<dbReference type="InterPro" id="IPR050472">
    <property type="entry name" value="Anth_synth/Amidotransfase"/>
</dbReference>
<dbReference type="GO" id="GO:0004049">
    <property type="term" value="F:anthranilate synthase activity"/>
    <property type="evidence" value="ECO:0007669"/>
    <property type="project" value="TreeGrafter"/>
</dbReference>
<dbReference type="RefSeq" id="WP_101287694.1">
    <property type="nucleotide sequence ID" value="NZ_FOUQ01000001.1"/>
</dbReference>
<dbReference type="NCBIfam" id="TIGR00566">
    <property type="entry name" value="trpG_papA"/>
    <property type="match status" value="1"/>
</dbReference>
<keyword evidence="4" id="KW-1185">Reference proteome</keyword>
<evidence type="ECO:0000256" key="1">
    <source>
        <dbReference type="ARBA" id="ARBA00022962"/>
    </source>
</evidence>
<evidence type="ECO:0000259" key="2">
    <source>
        <dbReference type="Pfam" id="PF00117"/>
    </source>
</evidence>
<dbReference type="GO" id="GO:0000162">
    <property type="term" value="P:L-tryptophan biosynthetic process"/>
    <property type="evidence" value="ECO:0007669"/>
    <property type="project" value="TreeGrafter"/>
</dbReference>
<feature type="domain" description="Glutamine amidotransferase" evidence="2">
    <location>
        <begin position="3"/>
        <end position="185"/>
    </location>
</feature>
<organism evidence="3 4">
    <name type="scientific">Pleomorphomonas diazotrophica</name>
    <dbReference type="NCBI Taxonomy" id="1166257"/>
    <lineage>
        <taxon>Bacteria</taxon>
        <taxon>Pseudomonadati</taxon>
        <taxon>Pseudomonadota</taxon>
        <taxon>Alphaproteobacteria</taxon>
        <taxon>Hyphomicrobiales</taxon>
        <taxon>Pleomorphomonadaceae</taxon>
        <taxon>Pleomorphomonas</taxon>
    </lineage>
</organism>
<dbReference type="InterPro" id="IPR029062">
    <property type="entry name" value="Class_I_gatase-like"/>
</dbReference>
<dbReference type="Gene3D" id="3.40.50.880">
    <property type="match status" value="1"/>
</dbReference>
<dbReference type="Pfam" id="PF00117">
    <property type="entry name" value="GATase"/>
    <property type="match status" value="1"/>
</dbReference>
<dbReference type="FunFam" id="3.40.50.880:FF:000003">
    <property type="entry name" value="Anthranilate synthase component II"/>
    <property type="match status" value="1"/>
</dbReference>
<dbReference type="SUPFAM" id="SSF52317">
    <property type="entry name" value="Class I glutamine amidotransferase-like"/>
    <property type="match status" value="1"/>
</dbReference>
<protein>
    <submittedName>
        <fullName evidence="3">Aminodeoxychorismate/anthranilate synthase component II</fullName>
    </submittedName>
</protein>
<dbReference type="PRINTS" id="PR00097">
    <property type="entry name" value="ANTSNTHASEII"/>
</dbReference>